<protein>
    <submittedName>
        <fullName evidence="3">tRNA (Adenosine(37)-N6)-threonylcarbamoyltransferase complex dimerization subunit type 1 TsaB</fullName>
    </submittedName>
</protein>
<dbReference type="Proteomes" id="UP000287168">
    <property type="component" value="Unassembled WGS sequence"/>
</dbReference>
<dbReference type="PANTHER" id="PTHR11735">
    <property type="entry name" value="TRNA N6-ADENOSINE THREONYLCARBAMOYLTRANSFERASE"/>
    <property type="match status" value="1"/>
</dbReference>
<proteinExistence type="predicted"/>
<dbReference type="InterPro" id="IPR043129">
    <property type="entry name" value="ATPase_NBD"/>
</dbReference>
<dbReference type="InterPro" id="IPR000905">
    <property type="entry name" value="Gcp-like_dom"/>
</dbReference>
<dbReference type="Pfam" id="PF00814">
    <property type="entry name" value="TsaD"/>
    <property type="match status" value="1"/>
</dbReference>
<evidence type="ECO:0000313" key="4">
    <source>
        <dbReference type="Proteomes" id="UP000287168"/>
    </source>
</evidence>
<accession>A0A3S3YRG4</accession>
<dbReference type="GO" id="GO:0016740">
    <property type="term" value="F:transferase activity"/>
    <property type="evidence" value="ECO:0007669"/>
    <property type="project" value="UniProtKB-KW"/>
</dbReference>
<feature type="domain" description="Gcp-like" evidence="2">
    <location>
        <begin position="44"/>
        <end position="135"/>
    </location>
</feature>
<dbReference type="PANTHER" id="PTHR11735:SF11">
    <property type="entry name" value="TRNA THREONYLCARBAMOYLADENOSINE BIOSYNTHESIS PROTEIN TSAB"/>
    <property type="match status" value="1"/>
</dbReference>
<dbReference type="NCBIfam" id="TIGR03725">
    <property type="entry name" value="T6A_YeaZ"/>
    <property type="match status" value="1"/>
</dbReference>
<feature type="region of interest" description="Disordered" evidence="1">
    <location>
        <begin position="221"/>
        <end position="240"/>
    </location>
</feature>
<dbReference type="EMBL" id="SBLC01000002">
    <property type="protein sequence ID" value="RWY44664.1"/>
    <property type="molecule type" value="Genomic_DNA"/>
</dbReference>
<reference evidence="3 4" key="1">
    <citation type="journal article" date="2015" name="Int. J. Syst. Evol. Microbiol.">
        <title>Gemmobacter intermedius sp. nov., isolated from a white stork (Ciconia ciconia).</title>
        <authorList>
            <person name="Kampfer P."/>
            <person name="Jerzak L."/>
            <person name="Wilharm G."/>
            <person name="Golke J."/>
            <person name="Busse H.J."/>
            <person name="Glaeser S.P."/>
        </authorList>
    </citation>
    <scope>NUCLEOTIDE SEQUENCE [LARGE SCALE GENOMIC DNA]</scope>
    <source>
        <strain evidence="3 4">119/4</strain>
    </source>
</reference>
<dbReference type="RefSeq" id="WP_128486464.1">
    <property type="nucleotide sequence ID" value="NZ_JBHLXB010000026.1"/>
</dbReference>
<dbReference type="GO" id="GO:0002949">
    <property type="term" value="P:tRNA threonylcarbamoyladenosine modification"/>
    <property type="evidence" value="ECO:0007669"/>
    <property type="project" value="InterPro"/>
</dbReference>
<gene>
    <name evidence="3" type="primary">tsaB</name>
    <name evidence="3" type="ORF">EP867_01610</name>
</gene>
<dbReference type="InterPro" id="IPR022496">
    <property type="entry name" value="T6A_TsaB"/>
</dbReference>
<feature type="compositionally biased region" description="Polar residues" evidence="1">
    <location>
        <begin position="1"/>
        <end position="10"/>
    </location>
</feature>
<feature type="region of interest" description="Disordered" evidence="1">
    <location>
        <begin position="1"/>
        <end position="21"/>
    </location>
</feature>
<dbReference type="SUPFAM" id="SSF53067">
    <property type="entry name" value="Actin-like ATPase domain"/>
    <property type="match status" value="1"/>
</dbReference>
<evidence type="ECO:0000256" key="1">
    <source>
        <dbReference type="SAM" id="MobiDB-lite"/>
    </source>
</evidence>
<sequence>MTSDLQSAPAQSCEPAPKGPVLAFDTSGPWIMAGLSGRPLLREEMAKGQAERLMPLLSGLLAAAGLGYQDLSALAVGTGPGNFTGIRIAVAAARGLGLALKIPVVGVSQFEIQAEGAGDGDLLVSLPAPQGRVYLQHIRDGVAVAAPHLLTPGERDDALPQSGAEVCGYAAAEVAAGLGLSLCDQPHWSAIEGFDLPQVMNRIALRRLATGKALPRPAPLYVRPADAAPPSDPPPAILDA</sequence>
<feature type="compositionally biased region" description="Pro residues" evidence="1">
    <location>
        <begin position="230"/>
        <end position="240"/>
    </location>
</feature>
<evidence type="ECO:0000313" key="3">
    <source>
        <dbReference type="EMBL" id="RWY44664.1"/>
    </source>
</evidence>
<evidence type="ECO:0000259" key="2">
    <source>
        <dbReference type="Pfam" id="PF00814"/>
    </source>
</evidence>
<dbReference type="GO" id="GO:0005829">
    <property type="term" value="C:cytosol"/>
    <property type="evidence" value="ECO:0007669"/>
    <property type="project" value="TreeGrafter"/>
</dbReference>
<dbReference type="Gene3D" id="3.30.420.40">
    <property type="match status" value="1"/>
</dbReference>
<comment type="caution">
    <text evidence="3">The sequence shown here is derived from an EMBL/GenBank/DDBJ whole genome shotgun (WGS) entry which is preliminary data.</text>
</comment>
<dbReference type="AlphaFoldDB" id="A0A3S3YRG4"/>
<keyword evidence="4" id="KW-1185">Reference proteome</keyword>
<dbReference type="OrthoDB" id="9809995at2"/>
<name>A0A3S3YRG4_9RHOB</name>
<keyword evidence="3" id="KW-0808">Transferase</keyword>
<organism evidence="3 4">
    <name type="scientific">Falsigemmobacter intermedius</name>
    <dbReference type="NCBI Taxonomy" id="1553448"/>
    <lineage>
        <taxon>Bacteria</taxon>
        <taxon>Pseudomonadati</taxon>
        <taxon>Pseudomonadota</taxon>
        <taxon>Alphaproteobacteria</taxon>
        <taxon>Rhodobacterales</taxon>
        <taxon>Paracoccaceae</taxon>
        <taxon>Falsigemmobacter</taxon>
    </lineage>
</organism>